<dbReference type="Gene3D" id="1.10.220.80">
    <property type="entry name" value="BH2638-like"/>
    <property type="match status" value="1"/>
</dbReference>
<dbReference type="Proteomes" id="UP001429357">
    <property type="component" value="Unassembled WGS sequence"/>
</dbReference>
<dbReference type="InterPro" id="IPR007920">
    <property type="entry name" value="UPF0223"/>
</dbReference>
<dbReference type="PIRSF" id="PIRSF037260">
    <property type="entry name" value="UPF0223"/>
    <property type="match status" value="1"/>
</dbReference>
<dbReference type="EMBL" id="MAEI02000001">
    <property type="protein sequence ID" value="MEO1782213.1"/>
    <property type="molecule type" value="Genomic_DNA"/>
</dbReference>
<reference evidence="2" key="2">
    <citation type="submission" date="2024-02" db="EMBL/GenBank/DDBJ databases">
        <title>The Genome Sequence of Enterococcus diestrammenae JM9A.</title>
        <authorList>
            <person name="Earl A."/>
            <person name="Manson A."/>
            <person name="Gilmore M."/>
            <person name="Sanders J."/>
            <person name="Shea T."/>
            <person name="Howe W."/>
            <person name="Livny J."/>
            <person name="Cuomo C."/>
            <person name="Neafsey D."/>
            <person name="Birren B."/>
        </authorList>
    </citation>
    <scope>NUCLEOTIDE SEQUENCE</scope>
    <source>
        <strain evidence="2">JM9A</strain>
    </source>
</reference>
<evidence type="ECO:0000313" key="2">
    <source>
        <dbReference type="EMBL" id="MEO1782213.1"/>
    </source>
</evidence>
<gene>
    <name evidence="2" type="ORF">BAU18_001806</name>
</gene>
<proteinExistence type="inferred from homology"/>
<comment type="similarity">
    <text evidence="1">Belongs to the UPF0223 family.</text>
</comment>
<keyword evidence="3" id="KW-1185">Reference proteome</keyword>
<dbReference type="SUPFAM" id="SSF158504">
    <property type="entry name" value="BH2638-like"/>
    <property type="match status" value="1"/>
</dbReference>
<comment type="caution">
    <text evidence="2">The sequence shown here is derived from an EMBL/GenBank/DDBJ whole genome shotgun (WGS) entry which is preliminary data.</text>
</comment>
<dbReference type="InterPro" id="IPR023324">
    <property type="entry name" value="BH2638-like_sf"/>
</dbReference>
<reference evidence="2" key="1">
    <citation type="submission" date="2016-06" db="EMBL/GenBank/DDBJ databases">
        <authorList>
            <person name="Van Tyne D."/>
        </authorList>
    </citation>
    <scope>NUCLEOTIDE SEQUENCE</scope>
    <source>
        <strain evidence="2">JM9A</strain>
    </source>
</reference>
<organism evidence="2 3">
    <name type="scientific">Enterococcus diestrammenae</name>
    <dbReference type="NCBI Taxonomy" id="1155073"/>
    <lineage>
        <taxon>Bacteria</taxon>
        <taxon>Bacillati</taxon>
        <taxon>Bacillota</taxon>
        <taxon>Bacilli</taxon>
        <taxon>Lactobacillales</taxon>
        <taxon>Enterococcaceae</taxon>
        <taxon>Enterococcus</taxon>
    </lineage>
</organism>
<evidence type="ECO:0000313" key="3">
    <source>
        <dbReference type="Proteomes" id="UP001429357"/>
    </source>
</evidence>
<accession>A0ABV0F5E7</accession>
<evidence type="ECO:0000256" key="1">
    <source>
        <dbReference type="HAMAP-Rule" id="MF_01041"/>
    </source>
</evidence>
<dbReference type="RefSeq" id="WP_161868730.1">
    <property type="nucleotide sequence ID" value="NZ_MAEI02000001.1"/>
</dbReference>
<name>A0ABV0F5E7_9ENTE</name>
<dbReference type="NCBIfam" id="NF003353">
    <property type="entry name" value="PRK04387.1"/>
    <property type="match status" value="1"/>
</dbReference>
<protein>
    <recommendedName>
        <fullName evidence="1">UPF0223 protein BAU18_001806</fullName>
    </recommendedName>
</protein>
<sequence length="102" mass="11993">MRDYQYPLDLDWTTDEMVVVMKMWEVLEQAYEKGVSVDDFLKAYANFKKVVPSIGEERRLGREFEKLSGYSLYRGLQAAKAQGRGRFSLADSKKMQKERKKK</sequence>
<dbReference type="Pfam" id="PF05256">
    <property type="entry name" value="UPF0223"/>
    <property type="match status" value="1"/>
</dbReference>
<dbReference type="HAMAP" id="MF_01041">
    <property type="entry name" value="UPF0223"/>
    <property type="match status" value="1"/>
</dbReference>